<feature type="domain" description="Tyr recombinase" evidence="6">
    <location>
        <begin position="112"/>
        <end position="329"/>
    </location>
</feature>
<evidence type="ECO:0000256" key="4">
    <source>
        <dbReference type="PROSITE-ProRule" id="PRU01248"/>
    </source>
</evidence>
<dbReference type="Pfam" id="PF02899">
    <property type="entry name" value="Phage_int_SAM_1"/>
    <property type="match status" value="1"/>
</dbReference>
<feature type="compositionally biased region" description="Basic and acidic residues" evidence="5">
    <location>
        <begin position="195"/>
        <end position="207"/>
    </location>
</feature>
<feature type="domain" description="Core-binding (CB)" evidence="7">
    <location>
        <begin position="4"/>
        <end position="87"/>
    </location>
</feature>
<dbReference type="CDD" id="cd00397">
    <property type="entry name" value="DNA_BRE_C"/>
    <property type="match status" value="1"/>
</dbReference>
<keyword evidence="3" id="KW-0233">DNA recombination</keyword>
<dbReference type="SUPFAM" id="SSF56349">
    <property type="entry name" value="DNA breaking-rejoining enzymes"/>
    <property type="match status" value="1"/>
</dbReference>
<dbReference type="Pfam" id="PF00589">
    <property type="entry name" value="Phage_integrase"/>
    <property type="match status" value="1"/>
</dbReference>
<dbReference type="Gene3D" id="1.10.150.130">
    <property type="match status" value="1"/>
</dbReference>
<dbReference type="RefSeq" id="WP_108381681.1">
    <property type="nucleotide sequence ID" value="NZ_CP028858.1"/>
</dbReference>
<protein>
    <submittedName>
        <fullName evidence="8">Integrase</fullName>
    </submittedName>
</protein>
<evidence type="ECO:0000259" key="7">
    <source>
        <dbReference type="PROSITE" id="PS51900"/>
    </source>
</evidence>
<gene>
    <name evidence="8" type="ORF">HARCEL1_06150</name>
</gene>
<dbReference type="InterPro" id="IPR010998">
    <property type="entry name" value="Integrase_recombinase_N"/>
</dbReference>
<dbReference type="InterPro" id="IPR002104">
    <property type="entry name" value="Integrase_catalytic"/>
</dbReference>
<accession>A0A2R4X0I5</accession>
<dbReference type="EMBL" id="CP028858">
    <property type="protein sequence ID" value="AWB27312.1"/>
    <property type="molecule type" value="Genomic_DNA"/>
</dbReference>
<evidence type="ECO:0000256" key="2">
    <source>
        <dbReference type="ARBA" id="ARBA00023125"/>
    </source>
</evidence>
<dbReference type="Proteomes" id="UP000244727">
    <property type="component" value="Chromosome"/>
</dbReference>
<dbReference type="GO" id="GO:0003677">
    <property type="term" value="F:DNA binding"/>
    <property type="evidence" value="ECO:0007669"/>
    <property type="project" value="UniProtKB-UniRule"/>
</dbReference>
<proteinExistence type="predicted"/>
<dbReference type="GO" id="GO:0015074">
    <property type="term" value="P:DNA integration"/>
    <property type="evidence" value="ECO:0007669"/>
    <property type="project" value="UniProtKB-KW"/>
</dbReference>
<evidence type="ECO:0000313" key="9">
    <source>
        <dbReference type="Proteomes" id="UP000244727"/>
    </source>
</evidence>
<evidence type="ECO:0000256" key="1">
    <source>
        <dbReference type="ARBA" id="ARBA00022908"/>
    </source>
</evidence>
<dbReference type="GeneID" id="36512071"/>
<evidence type="ECO:0000313" key="8">
    <source>
        <dbReference type="EMBL" id="AWB27312.1"/>
    </source>
</evidence>
<feature type="region of interest" description="Disordered" evidence="5">
    <location>
        <begin position="182"/>
        <end position="208"/>
    </location>
</feature>
<dbReference type="GO" id="GO:0006310">
    <property type="term" value="P:DNA recombination"/>
    <property type="evidence" value="ECO:0007669"/>
    <property type="project" value="UniProtKB-KW"/>
</dbReference>
<dbReference type="InterPro" id="IPR050090">
    <property type="entry name" value="Tyrosine_recombinase_XerCD"/>
</dbReference>
<dbReference type="InterPro" id="IPR044068">
    <property type="entry name" value="CB"/>
</dbReference>
<dbReference type="KEGG" id="harc:HARCEL1_06150"/>
<evidence type="ECO:0000256" key="3">
    <source>
        <dbReference type="ARBA" id="ARBA00023172"/>
    </source>
</evidence>
<organism evidence="8 9">
    <name type="scientific">Halococcoides cellulosivorans</name>
    <dbReference type="NCBI Taxonomy" id="1679096"/>
    <lineage>
        <taxon>Archaea</taxon>
        <taxon>Methanobacteriati</taxon>
        <taxon>Methanobacteriota</taxon>
        <taxon>Stenosarchaea group</taxon>
        <taxon>Halobacteria</taxon>
        <taxon>Halobacteriales</taxon>
        <taxon>Haloarculaceae</taxon>
        <taxon>Halococcoides</taxon>
    </lineage>
</organism>
<dbReference type="InterPro" id="IPR013762">
    <property type="entry name" value="Integrase-like_cat_sf"/>
</dbReference>
<reference evidence="8 9" key="1">
    <citation type="submission" date="2018-04" db="EMBL/GenBank/DDBJ databases">
        <title>Halococcoides cellulosivorans gen. nov., sp. nov., an extremely halophilic cellulose-utilizing haloarchaeon from hypersaline lakes.</title>
        <authorList>
            <person name="Sorokin D.Y."/>
            <person name="Toshchakov S.V."/>
            <person name="Samarov N.I."/>
            <person name="Korzhenkov A."/>
            <person name="Kublanov I.V."/>
        </authorList>
    </citation>
    <scope>NUCLEOTIDE SEQUENCE [LARGE SCALE GENOMIC DNA]</scope>
    <source>
        <strain evidence="8 9">HArcel1</strain>
    </source>
</reference>
<evidence type="ECO:0000259" key="6">
    <source>
        <dbReference type="PROSITE" id="PS51898"/>
    </source>
</evidence>
<evidence type="ECO:0000256" key="5">
    <source>
        <dbReference type="SAM" id="MobiDB-lite"/>
    </source>
</evidence>
<sequence length="336" mass="38457">MTPELETKATRSYLDDLSVQGRSDRTIDAYRRVLADYEAFLDRRHSAPDEATYRDCLRWVDSIRSDHAESTVATYASYLHRFYAYMTSIGAFDDNPMSMVVEEMSESIDSDPTRRDLSIEDIRALVARIDHPLEVAVVMTLLKTGIRAGELCNLDQRDLVLADDPRDVTVRGQLESREAALYIDSQPSRGATTNGERRDESNKRQRDTIIPVDDELSGVLRRWLAIRPDPRTAARPLFTRTGSGWGTRLRIETVHRIVTDHAAAMGWYRDGASAGENVTPHYFRHFFTTYLRDRTGDRGIVQYLRGDVAQDVLDTYTHNWGQRVREVYLDAIYALD</sequence>
<dbReference type="InterPro" id="IPR011010">
    <property type="entry name" value="DNA_brk_join_enz"/>
</dbReference>
<dbReference type="PROSITE" id="PS51900">
    <property type="entry name" value="CB"/>
    <property type="match status" value="1"/>
</dbReference>
<dbReference type="AlphaFoldDB" id="A0A2R4X0I5"/>
<dbReference type="InterPro" id="IPR004107">
    <property type="entry name" value="Integrase_SAM-like_N"/>
</dbReference>
<keyword evidence="9" id="KW-1185">Reference proteome</keyword>
<feature type="compositionally biased region" description="Polar residues" evidence="5">
    <location>
        <begin position="185"/>
        <end position="194"/>
    </location>
</feature>
<dbReference type="PROSITE" id="PS51898">
    <property type="entry name" value="TYR_RECOMBINASE"/>
    <property type="match status" value="1"/>
</dbReference>
<keyword evidence="2 4" id="KW-0238">DNA-binding</keyword>
<dbReference type="PANTHER" id="PTHR30349:SF92">
    <property type="entry name" value="SITE-SPECIFIC RECOMBINASE"/>
    <property type="match status" value="1"/>
</dbReference>
<dbReference type="Gene3D" id="1.10.443.10">
    <property type="entry name" value="Intergrase catalytic core"/>
    <property type="match status" value="1"/>
</dbReference>
<keyword evidence="1" id="KW-0229">DNA integration</keyword>
<dbReference type="PANTHER" id="PTHR30349">
    <property type="entry name" value="PHAGE INTEGRASE-RELATED"/>
    <property type="match status" value="1"/>
</dbReference>
<name>A0A2R4X0I5_9EURY</name>